<keyword evidence="2" id="KW-1185">Reference proteome</keyword>
<dbReference type="EMBL" id="SEYY01022091">
    <property type="protein sequence ID" value="KAB7495806.1"/>
    <property type="molecule type" value="Genomic_DNA"/>
</dbReference>
<accession>A0A5N5SP64</accession>
<sequence length="69" mass="7984">MAQARVTSFEGHRCTITSFPSYVFSFVRPCRKCRNIFILNSMADELLSLKWNNHKSTFADVLSVLRDQV</sequence>
<dbReference type="AlphaFoldDB" id="A0A5N5SP64"/>
<proteinExistence type="predicted"/>
<comment type="caution">
    <text evidence="1">The sequence shown here is derived from an EMBL/GenBank/DDBJ whole genome shotgun (WGS) entry which is preliminary data.</text>
</comment>
<evidence type="ECO:0000313" key="2">
    <source>
        <dbReference type="Proteomes" id="UP000326759"/>
    </source>
</evidence>
<name>A0A5N5SP64_9CRUS</name>
<dbReference type="Proteomes" id="UP000326759">
    <property type="component" value="Unassembled WGS sequence"/>
</dbReference>
<organism evidence="1 2">
    <name type="scientific">Armadillidium nasatum</name>
    <dbReference type="NCBI Taxonomy" id="96803"/>
    <lineage>
        <taxon>Eukaryota</taxon>
        <taxon>Metazoa</taxon>
        <taxon>Ecdysozoa</taxon>
        <taxon>Arthropoda</taxon>
        <taxon>Crustacea</taxon>
        <taxon>Multicrustacea</taxon>
        <taxon>Malacostraca</taxon>
        <taxon>Eumalacostraca</taxon>
        <taxon>Peracarida</taxon>
        <taxon>Isopoda</taxon>
        <taxon>Oniscidea</taxon>
        <taxon>Crinocheta</taxon>
        <taxon>Armadillidiidae</taxon>
        <taxon>Armadillidium</taxon>
    </lineage>
</organism>
<evidence type="ECO:0000313" key="1">
    <source>
        <dbReference type="EMBL" id="KAB7495806.1"/>
    </source>
</evidence>
<protein>
    <submittedName>
        <fullName evidence="1">Uncharacterized protein</fullName>
    </submittedName>
</protein>
<reference evidence="1 2" key="1">
    <citation type="journal article" date="2019" name="PLoS Biol.">
        <title>Sex chromosomes control vertical transmission of feminizing Wolbachia symbionts in an isopod.</title>
        <authorList>
            <person name="Becking T."/>
            <person name="Chebbi M.A."/>
            <person name="Giraud I."/>
            <person name="Moumen B."/>
            <person name="Laverre T."/>
            <person name="Caubet Y."/>
            <person name="Peccoud J."/>
            <person name="Gilbert C."/>
            <person name="Cordaux R."/>
        </authorList>
    </citation>
    <scope>NUCLEOTIDE SEQUENCE [LARGE SCALE GENOMIC DNA]</scope>
    <source>
        <strain evidence="1">ANa2</strain>
        <tissue evidence="1">Whole body excluding digestive tract and cuticle</tissue>
    </source>
</reference>
<gene>
    <name evidence="1" type="ORF">Anas_03755</name>
</gene>